<dbReference type="EMBL" id="JBBMFS010000010">
    <property type="protein sequence ID" value="MEQ2555659.1"/>
    <property type="molecule type" value="Genomic_DNA"/>
</dbReference>
<comment type="caution">
    <text evidence="1">The sequence shown here is derived from an EMBL/GenBank/DDBJ whole genome shotgun (WGS) entry which is preliminary data.</text>
</comment>
<proteinExistence type="predicted"/>
<sequence>MKRFISLILSLTFVLVLAGCNNRSMNYIIENEPSVVGVVEEVHDDYVIMYSETAEGYPNGSRWSISLTVESKDSYADPVVGDEIVVYYDGNVMETDPLKVGTVYAITLKTPANRK</sequence>
<protein>
    <recommendedName>
        <fullName evidence="3">DUF3221 domain-containing protein</fullName>
    </recommendedName>
</protein>
<gene>
    <name evidence="1" type="ORF">WMO37_11700</name>
</gene>
<name>A0ABV1H7I1_9FIRM</name>
<keyword evidence="2" id="KW-1185">Reference proteome</keyword>
<evidence type="ECO:0000313" key="2">
    <source>
        <dbReference type="Proteomes" id="UP001546774"/>
    </source>
</evidence>
<dbReference type="Proteomes" id="UP001546774">
    <property type="component" value="Unassembled WGS sequence"/>
</dbReference>
<reference evidence="1" key="1">
    <citation type="submission" date="2024-03" db="EMBL/GenBank/DDBJ databases">
        <title>Human intestinal bacterial collection.</title>
        <authorList>
            <person name="Pauvert C."/>
            <person name="Hitch T.C.A."/>
            <person name="Clavel T."/>
        </authorList>
    </citation>
    <scope>NUCLEOTIDE SEQUENCE [LARGE SCALE GENOMIC DNA]</scope>
    <source>
        <strain evidence="1">CLA-AA-H89B</strain>
    </source>
</reference>
<dbReference type="PROSITE" id="PS51257">
    <property type="entry name" value="PROKAR_LIPOPROTEIN"/>
    <property type="match status" value="1"/>
</dbReference>
<evidence type="ECO:0008006" key="3">
    <source>
        <dbReference type="Google" id="ProtNLM"/>
    </source>
</evidence>
<accession>A0ABV1H7I1</accession>
<evidence type="ECO:0000313" key="1">
    <source>
        <dbReference type="EMBL" id="MEQ2555659.1"/>
    </source>
</evidence>
<organism evidence="1 2">
    <name type="scientific">Lachnospira intestinalis</name>
    <dbReference type="NCBI Taxonomy" id="3133158"/>
    <lineage>
        <taxon>Bacteria</taxon>
        <taxon>Bacillati</taxon>
        <taxon>Bacillota</taxon>
        <taxon>Clostridia</taxon>
        <taxon>Lachnospirales</taxon>
        <taxon>Lachnospiraceae</taxon>
        <taxon>Lachnospira</taxon>
    </lineage>
</organism>